<keyword evidence="20" id="KW-0548">Nucleotidyltransferase</keyword>
<dbReference type="GO" id="GO:0005524">
    <property type="term" value="F:ATP binding"/>
    <property type="evidence" value="ECO:0007669"/>
    <property type="project" value="UniProtKB-KW"/>
</dbReference>
<evidence type="ECO:0000256" key="15">
    <source>
        <dbReference type="ARBA" id="ARBA00023134"/>
    </source>
</evidence>
<evidence type="ECO:0000256" key="14">
    <source>
        <dbReference type="ARBA" id="ARBA00022840"/>
    </source>
</evidence>
<dbReference type="GO" id="GO:0008820">
    <property type="term" value="F:cobinamide phosphate guanylyltransferase activity"/>
    <property type="evidence" value="ECO:0007669"/>
    <property type="project" value="UniProtKB-EC"/>
</dbReference>
<keyword evidence="12 19" id="KW-0547">Nucleotide-binding</keyword>
<sequence>MSYTLVTGGAKSGKSTFSESLLKNESSVCYIATSVMEYPDEEMTSRIQHHQNTRPTAWHTEERFLGIDEWLKETSKDYNAYLLDCVTIMTTNLFFHIMSKELAVDLEEIETVFDHYTAKERQKIEEQIFNEWGKITKAIMETNTKMILVTNEVGSGVVPITSLGRWFQDLLGKINQFLAREAEQVYFVVCGIPQKIK</sequence>
<feature type="binding site" evidence="19">
    <location>
        <begin position="32"/>
        <end position="34"/>
    </location>
    <ligand>
        <name>GTP</name>
        <dbReference type="ChEBI" id="CHEBI:37565"/>
    </ligand>
</feature>
<dbReference type="Pfam" id="PF02283">
    <property type="entry name" value="CobU"/>
    <property type="match status" value="1"/>
</dbReference>
<dbReference type="PANTHER" id="PTHR34848:SF1">
    <property type="entry name" value="BIFUNCTIONAL ADENOSYLCOBALAMIN BIOSYNTHESIS PROTEIN COBU"/>
    <property type="match status" value="1"/>
</dbReference>
<evidence type="ECO:0000256" key="7">
    <source>
        <dbReference type="ARBA" id="ARBA00007490"/>
    </source>
</evidence>
<dbReference type="SUPFAM" id="SSF52540">
    <property type="entry name" value="P-loop containing nucleoside triphosphate hydrolases"/>
    <property type="match status" value="1"/>
</dbReference>
<dbReference type="GO" id="GO:0005525">
    <property type="term" value="F:GTP binding"/>
    <property type="evidence" value="ECO:0007669"/>
    <property type="project" value="UniProtKB-KW"/>
</dbReference>
<dbReference type="PIRSF" id="PIRSF006135">
    <property type="entry name" value="CobU"/>
    <property type="match status" value="1"/>
</dbReference>
<keyword evidence="11" id="KW-0808">Transferase</keyword>
<comment type="catalytic activity">
    <reaction evidence="1">
        <text>adenosylcob(III)inamide + ATP = adenosylcob(III)inamide phosphate + ADP + H(+)</text>
        <dbReference type="Rhea" id="RHEA:15769"/>
        <dbReference type="ChEBI" id="CHEBI:2480"/>
        <dbReference type="ChEBI" id="CHEBI:15378"/>
        <dbReference type="ChEBI" id="CHEBI:30616"/>
        <dbReference type="ChEBI" id="CHEBI:58502"/>
        <dbReference type="ChEBI" id="CHEBI:456216"/>
        <dbReference type="EC" id="2.7.1.156"/>
    </reaction>
</comment>
<feature type="binding site" evidence="19">
    <location>
        <begin position="8"/>
        <end position="15"/>
    </location>
    <ligand>
        <name>GTP</name>
        <dbReference type="ChEBI" id="CHEBI:37565"/>
    </ligand>
</feature>
<keyword evidence="10" id="KW-0169">Cobalamin biosynthesis</keyword>
<comment type="function">
    <text evidence="4">Catalyzes ATP-dependent phosphorylation of adenosylcobinamide and addition of GMP to adenosylcobinamide phosphate.</text>
</comment>
<evidence type="ECO:0000256" key="4">
    <source>
        <dbReference type="ARBA" id="ARBA00003889"/>
    </source>
</evidence>
<evidence type="ECO:0000256" key="17">
    <source>
        <dbReference type="ARBA" id="ARBA00030571"/>
    </source>
</evidence>
<name>A0AAQ3Y4J7_9ENTE</name>
<dbReference type="RefSeq" id="WP_170922957.1">
    <property type="nucleotide sequence ID" value="NZ_CP147244.1"/>
</dbReference>
<comment type="pathway">
    <text evidence="6">Cofactor biosynthesis; adenosylcobalamin biosynthesis; adenosylcobalamin from cob(II)yrinate a,c-diamide: step 5/7.</text>
</comment>
<comment type="catalytic activity">
    <reaction evidence="2">
        <text>adenosylcob(III)inamide phosphate + GTP + H(+) = adenosylcob(III)inamide-GDP + diphosphate</text>
        <dbReference type="Rhea" id="RHEA:22712"/>
        <dbReference type="ChEBI" id="CHEBI:15378"/>
        <dbReference type="ChEBI" id="CHEBI:33019"/>
        <dbReference type="ChEBI" id="CHEBI:37565"/>
        <dbReference type="ChEBI" id="CHEBI:58502"/>
        <dbReference type="ChEBI" id="CHEBI:60487"/>
        <dbReference type="EC" id="2.7.7.62"/>
    </reaction>
</comment>
<keyword evidence="15 19" id="KW-0342">GTP-binding</keyword>
<protein>
    <recommendedName>
        <fullName evidence="16">Adenosylcobinamide kinase</fullName>
        <ecNumber evidence="8">2.7.1.156</ecNumber>
        <ecNumber evidence="9">2.7.7.62</ecNumber>
    </recommendedName>
    <alternativeName>
        <fullName evidence="17">Adenosylcobinamide-phosphate guanylyltransferase</fullName>
    </alternativeName>
</protein>
<organism evidence="20 21">
    <name type="scientific">Candidatus Enterococcus palustris</name>
    <dbReference type="NCBI Taxonomy" id="1834189"/>
    <lineage>
        <taxon>Bacteria</taxon>
        <taxon>Bacillati</taxon>
        <taxon>Bacillota</taxon>
        <taxon>Bacilli</taxon>
        <taxon>Lactobacillales</taxon>
        <taxon>Enterococcaceae</taxon>
        <taxon>Enterococcus</taxon>
    </lineage>
</organism>
<evidence type="ECO:0000313" key="21">
    <source>
        <dbReference type="Proteomes" id="UP000194948"/>
    </source>
</evidence>
<evidence type="ECO:0000256" key="12">
    <source>
        <dbReference type="ARBA" id="ARBA00022741"/>
    </source>
</evidence>
<dbReference type="AlphaFoldDB" id="A0AAQ3Y4J7"/>
<evidence type="ECO:0000256" key="10">
    <source>
        <dbReference type="ARBA" id="ARBA00022573"/>
    </source>
</evidence>
<evidence type="ECO:0000256" key="19">
    <source>
        <dbReference type="PIRSR" id="PIRSR006135-2"/>
    </source>
</evidence>
<evidence type="ECO:0000256" key="1">
    <source>
        <dbReference type="ARBA" id="ARBA00000312"/>
    </source>
</evidence>
<feature type="binding site" evidence="19">
    <location>
        <position position="84"/>
    </location>
    <ligand>
        <name>GTP</name>
        <dbReference type="ChEBI" id="CHEBI:37565"/>
    </ligand>
</feature>
<feature type="active site" description="GMP-histidine intermediate" evidence="18">
    <location>
        <position position="50"/>
    </location>
</feature>
<evidence type="ECO:0000256" key="16">
    <source>
        <dbReference type="ARBA" id="ARBA00029570"/>
    </source>
</evidence>
<dbReference type="InterPro" id="IPR003203">
    <property type="entry name" value="CobU/CobP"/>
</dbReference>
<dbReference type="InterPro" id="IPR027417">
    <property type="entry name" value="P-loop_NTPase"/>
</dbReference>
<proteinExistence type="inferred from homology"/>
<dbReference type="GO" id="GO:0009236">
    <property type="term" value="P:cobalamin biosynthetic process"/>
    <property type="evidence" value="ECO:0007669"/>
    <property type="project" value="UniProtKB-KW"/>
</dbReference>
<dbReference type="PANTHER" id="PTHR34848">
    <property type="match status" value="1"/>
</dbReference>
<evidence type="ECO:0000256" key="18">
    <source>
        <dbReference type="PIRSR" id="PIRSR006135-1"/>
    </source>
</evidence>
<evidence type="ECO:0000256" key="5">
    <source>
        <dbReference type="ARBA" id="ARBA00004692"/>
    </source>
</evidence>
<evidence type="ECO:0000313" key="20">
    <source>
        <dbReference type="EMBL" id="WYJ99884.1"/>
    </source>
</evidence>
<keyword evidence="21" id="KW-1185">Reference proteome</keyword>
<keyword evidence="13 20" id="KW-0418">Kinase</keyword>
<evidence type="ECO:0000256" key="9">
    <source>
        <dbReference type="ARBA" id="ARBA00012523"/>
    </source>
</evidence>
<comment type="pathway">
    <text evidence="5">Cofactor biosynthesis; adenosylcobalamin biosynthesis; adenosylcobalamin from cob(II)yrinate a,c-diamide: step 6/7.</text>
</comment>
<dbReference type="GO" id="GO:0043752">
    <property type="term" value="F:adenosylcobinamide kinase activity"/>
    <property type="evidence" value="ECO:0007669"/>
    <property type="project" value="UniProtKB-EC"/>
</dbReference>
<reference evidence="20" key="1">
    <citation type="submission" date="2017-05" db="EMBL/GenBank/DDBJ databases">
        <authorList>
            <consortium name="The Broad Institute Genomics Platform"/>
            <consortium name="The Broad Institute Genomic Center for Infectious Diseases"/>
            <person name="Earl A."/>
            <person name="Manson A."/>
            <person name="Schwartman J."/>
            <person name="Gilmore M."/>
            <person name="Abouelleil A."/>
            <person name="Cao P."/>
            <person name="Chapman S."/>
            <person name="Cusick C."/>
            <person name="Shea T."/>
            <person name="Young S."/>
            <person name="Neafsey D."/>
            <person name="Nusbaum C."/>
            <person name="Birren B."/>
        </authorList>
    </citation>
    <scope>NUCLEOTIDE SEQUENCE</scope>
    <source>
        <strain evidence="20">7F3_DIV0205</strain>
    </source>
</reference>
<evidence type="ECO:0000256" key="11">
    <source>
        <dbReference type="ARBA" id="ARBA00022679"/>
    </source>
</evidence>
<evidence type="ECO:0000256" key="2">
    <source>
        <dbReference type="ARBA" id="ARBA00000711"/>
    </source>
</evidence>
<dbReference type="Gene3D" id="3.40.50.300">
    <property type="entry name" value="P-loop containing nucleotide triphosphate hydrolases"/>
    <property type="match status" value="1"/>
</dbReference>
<dbReference type="EMBL" id="CP147244">
    <property type="protein sequence ID" value="WYJ99884.1"/>
    <property type="molecule type" value="Genomic_DNA"/>
</dbReference>
<dbReference type="Proteomes" id="UP000194948">
    <property type="component" value="Chromosome"/>
</dbReference>
<reference evidence="20" key="2">
    <citation type="submission" date="2024-03" db="EMBL/GenBank/DDBJ databases">
        <title>The Genome Sequence of Enterococcus sp. DIV0205d.</title>
        <authorList>
            <consortium name="The Broad Institute Genomics Platform"/>
            <consortium name="The Broad Institute Microbial Omics Core"/>
            <consortium name="The Broad Institute Genomic Center for Infectious Diseases"/>
            <person name="Earl A."/>
            <person name="Manson A."/>
            <person name="Gilmore M."/>
            <person name="Schwartman J."/>
            <person name="Shea T."/>
            <person name="Abouelleil A."/>
            <person name="Cao P."/>
            <person name="Chapman S."/>
            <person name="Cusick C."/>
            <person name="Young S."/>
            <person name="Neafsey D."/>
            <person name="Nusbaum C."/>
            <person name="Birren B."/>
        </authorList>
    </citation>
    <scope>NUCLEOTIDE SEQUENCE</scope>
    <source>
        <strain evidence="20">7F3_DIV0205</strain>
    </source>
</reference>
<dbReference type="EC" id="2.7.7.62" evidence="9"/>
<gene>
    <name evidence="20" type="ORF">A5821_000979</name>
</gene>
<dbReference type="EC" id="2.7.1.156" evidence="8"/>
<feature type="binding site" evidence="19">
    <location>
        <position position="62"/>
    </location>
    <ligand>
        <name>GTP</name>
        <dbReference type="ChEBI" id="CHEBI:37565"/>
    </ligand>
</feature>
<dbReference type="NCBIfam" id="NF004469">
    <property type="entry name" value="PRK05800.1"/>
    <property type="match status" value="1"/>
</dbReference>
<dbReference type="CDD" id="cd00544">
    <property type="entry name" value="CobU"/>
    <property type="match status" value="1"/>
</dbReference>
<accession>A0AAQ3Y4J7</accession>
<evidence type="ECO:0000256" key="3">
    <source>
        <dbReference type="ARBA" id="ARBA00001522"/>
    </source>
</evidence>
<evidence type="ECO:0000256" key="8">
    <source>
        <dbReference type="ARBA" id="ARBA00012016"/>
    </source>
</evidence>
<evidence type="ECO:0000256" key="6">
    <source>
        <dbReference type="ARBA" id="ARBA00005159"/>
    </source>
</evidence>
<keyword evidence="14" id="KW-0067">ATP-binding</keyword>
<comment type="similarity">
    <text evidence="7">Belongs to the CobU/CobP family.</text>
</comment>
<evidence type="ECO:0000256" key="13">
    <source>
        <dbReference type="ARBA" id="ARBA00022777"/>
    </source>
</evidence>
<comment type="catalytic activity">
    <reaction evidence="3">
        <text>adenosylcob(III)inamide + GTP = adenosylcob(III)inamide phosphate + GDP + H(+)</text>
        <dbReference type="Rhea" id="RHEA:15765"/>
        <dbReference type="ChEBI" id="CHEBI:2480"/>
        <dbReference type="ChEBI" id="CHEBI:15378"/>
        <dbReference type="ChEBI" id="CHEBI:37565"/>
        <dbReference type="ChEBI" id="CHEBI:58189"/>
        <dbReference type="ChEBI" id="CHEBI:58502"/>
        <dbReference type="EC" id="2.7.1.156"/>
    </reaction>
</comment>